<dbReference type="Gene3D" id="3.40.50.410">
    <property type="entry name" value="von Willebrand factor, type A domain"/>
    <property type="match status" value="1"/>
</dbReference>
<sequence length="450" mass="50251">MINGKQLEVLLDTRKEVVANNLGQSLDMLLRLRAPAQEMAQGNAQERASLAISLVIDRSGSMNCGKLAEAKRCALNLLDRLSDEDRISVVIYDERVEVLLEMMAVRMAKTFLPTRLESVEPRGTTALHQGWLKGAETLAPGTGRGVMSRVILLSDGQANHGLTHVDSICEQVRELASAGVSTSTVGIGLGFNEELMTAIANAGQGNSWYGERSDDLAESFDAELSSLTTLVWQDVRVKLETPLLPRLGQIKVRNDYVKDARDYWCLPSIAVQSEVWMGISLSMHEVIRLQESGTVLRCIICTIDQTGREYEFSVTLPQLPVVGLAEYRMATENELVARRFNEIESADIQREARAHVKVRNWEAVEGLIEELETKGKDNPWLTETVKYLRKLLELRDHEAMEKELMYSSSKLKNRSASLNDSMLFCMSMEALEPAHLRKKVAQGRNTDSQS</sequence>
<evidence type="ECO:0000313" key="2">
    <source>
        <dbReference type="EMBL" id="QKM62671.1"/>
    </source>
</evidence>
<dbReference type="AlphaFoldDB" id="A0A6M9PQQ3"/>
<dbReference type="RefSeq" id="WP_173942832.1">
    <property type="nucleotide sequence ID" value="NZ_CBCSCD010000001.1"/>
</dbReference>
<gene>
    <name evidence="2" type="ORF">DCO16_06135</name>
</gene>
<dbReference type="SMART" id="SM00327">
    <property type="entry name" value="VWA"/>
    <property type="match status" value="1"/>
</dbReference>
<dbReference type="InterPro" id="IPR036465">
    <property type="entry name" value="vWFA_dom_sf"/>
</dbReference>
<dbReference type="PANTHER" id="PTHR10579">
    <property type="entry name" value="CALCIUM-ACTIVATED CHLORIDE CHANNEL REGULATOR"/>
    <property type="match status" value="1"/>
</dbReference>
<dbReference type="Proteomes" id="UP000500806">
    <property type="component" value="Chromosome"/>
</dbReference>
<keyword evidence="3" id="KW-1185">Reference proteome</keyword>
<dbReference type="PANTHER" id="PTHR10579:SF43">
    <property type="entry name" value="ZINC FINGER (C3HC4-TYPE RING FINGER) FAMILY PROTEIN"/>
    <property type="match status" value="1"/>
</dbReference>
<evidence type="ECO:0000313" key="3">
    <source>
        <dbReference type="Proteomes" id="UP000500806"/>
    </source>
</evidence>
<reference evidence="2 3" key="1">
    <citation type="submission" date="2018-04" db="EMBL/GenBank/DDBJ databases">
        <title>Polynucleobacter sp. LimPoW16 genome.</title>
        <authorList>
            <person name="Hahn M.W."/>
        </authorList>
    </citation>
    <scope>NUCLEOTIDE SEQUENCE [LARGE SCALE GENOMIC DNA]</scope>
    <source>
        <strain evidence="2 3">LimPoW16</strain>
    </source>
</reference>
<feature type="domain" description="VWFA" evidence="1">
    <location>
        <begin position="51"/>
        <end position="231"/>
    </location>
</feature>
<dbReference type="Pfam" id="PF00092">
    <property type="entry name" value="VWA"/>
    <property type="match status" value="1"/>
</dbReference>
<dbReference type="InterPro" id="IPR051266">
    <property type="entry name" value="CLCR"/>
</dbReference>
<dbReference type="PROSITE" id="PS50234">
    <property type="entry name" value="VWFA"/>
    <property type="match status" value="1"/>
</dbReference>
<dbReference type="EMBL" id="CP028941">
    <property type="protein sequence ID" value="QKM62671.1"/>
    <property type="molecule type" value="Genomic_DNA"/>
</dbReference>
<name>A0A6M9PQQ3_9BURK</name>
<organism evidence="2 3">
    <name type="scientific">Polynucleobacter antarcticus</name>
    <dbReference type="NCBI Taxonomy" id="1743162"/>
    <lineage>
        <taxon>Bacteria</taxon>
        <taxon>Pseudomonadati</taxon>
        <taxon>Pseudomonadota</taxon>
        <taxon>Betaproteobacteria</taxon>
        <taxon>Burkholderiales</taxon>
        <taxon>Burkholderiaceae</taxon>
        <taxon>Polynucleobacter</taxon>
    </lineage>
</organism>
<evidence type="ECO:0000259" key="1">
    <source>
        <dbReference type="PROSITE" id="PS50234"/>
    </source>
</evidence>
<dbReference type="SUPFAM" id="SSF53300">
    <property type="entry name" value="vWA-like"/>
    <property type="match status" value="1"/>
</dbReference>
<protein>
    <recommendedName>
        <fullName evidence="1">VWFA domain-containing protein</fullName>
    </recommendedName>
</protein>
<dbReference type="KEGG" id="pani:DCO16_06135"/>
<proteinExistence type="predicted"/>
<accession>A0A6M9PQQ3</accession>
<dbReference type="InterPro" id="IPR002035">
    <property type="entry name" value="VWF_A"/>
</dbReference>